<protein>
    <submittedName>
        <fullName evidence="1">Uncharacterized protein</fullName>
    </submittedName>
</protein>
<comment type="caution">
    <text evidence="1">The sequence shown here is derived from an EMBL/GenBank/DDBJ whole genome shotgun (WGS) entry which is preliminary data.</text>
</comment>
<dbReference type="AlphaFoldDB" id="A0AAV4TM70"/>
<proteinExistence type="predicted"/>
<accession>A0AAV4TM70</accession>
<gene>
    <name evidence="1" type="ORF">CDAR_521591</name>
</gene>
<organism evidence="1 2">
    <name type="scientific">Caerostris darwini</name>
    <dbReference type="NCBI Taxonomy" id="1538125"/>
    <lineage>
        <taxon>Eukaryota</taxon>
        <taxon>Metazoa</taxon>
        <taxon>Ecdysozoa</taxon>
        <taxon>Arthropoda</taxon>
        <taxon>Chelicerata</taxon>
        <taxon>Arachnida</taxon>
        <taxon>Araneae</taxon>
        <taxon>Araneomorphae</taxon>
        <taxon>Entelegynae</taxon>
        <taxon>Araneoidea</taxon>
        <taxon>Araneidae</taxon>
        <taxon>Caerostris</taxon>
    </lineage>
</organism>
<keyword evidence="2" id="KW-1185">Reference proteome</keyword>
<evidence type="ECO:0000313" key="2">
    <source>
        <dbReference type="Proteomes" id="UP001054837"/>
    </source>
</evidence>
<reference evidence="1 2" key="1">
    <citation type="submission" date="2021-06" db="EMBL/GenBank/DDBJ databases">
        <title>Caerostris darwini draft genome.</title>
        <authorList>
            <person name="Kono N."/>
            <person name="Arakawa K."/>
        </authorList>
    </citation>
    <scope>NUCLEOTIDE SEQUENCE [LARGE SCALE GENOMIC DNA]</scope>
</reference>
<name>A0AAV4TM70_9ARAC</name>
<sequence length="84" mass="9637">MSLESSTRSNDGVTTISHDPAVHVQRRRQLRWIRRFQLVSCVLPDLPAITLVMGKLLEQVADRQNEGRQKEILCHCLPLDVFVD</sequence>
<dbReference type="Proteomes" id="UP001054837">
    <property type="component" value="Unassembled WGS sequence"/>
</dbReference>
<evidence type="ECO:0000313" key="1">
    <source>
        <dbReference type="EMBL" id="GIY47683.1"/>
    </source>
</evidence>
<dbReference type="EMBL" id="BPLQ01009990">
    <property type="protein sequence ID" value="GIY47683.1"/>
    <property type="molecule type" value="Genomic_DNA"/>
</dbReference>